<gene>
    <name evidence="1" type="ORF">KDW95_06885</name>
</gene>
<evidence type="ECO:0000313" key="2">
    <source>
        <dbReference type="Proteomes" id="UP001058461"/>
    </source>
</evidence>
<dbReference type="Proteomes" id="UP001058461">
    <property type="component" value="Chromosome"/>
</dbReference>
<accession>A0ABY5HR50</accession>
<keyword evidence="2" id="KW-1185">Reference proteome</keyword>
<proteinExistence type="predicted"/>
<name>A0ABY5HR50_9GAMM</name>
<sequence>MERKVIDQSALVYDVLSFREDFKVSSPSGAELDPYGEHDVRGYQWLLSDQLTCSEVMVATCLGQTWVGVKAA</sequence>
<dbReference type="EMBL" id="CP073347">
    <property type="protein sequence ID" value="UTW13371.1"/>
    <property type="molecule type" value="Genomic_DNA"/>
</dbReference>
<reference evidence="1" key="1">
    <citation type="submission" date="2021-04" db="EMBL/GenBank/DDBJ databases">
        <title>Oceanospirillales bacteria with DddD are important DMSP degraders in coastal seawater.</title>
        <authorList>
            <person name="Liu J."/>
        </authorList>
    </citation>
    <scope>NUCLEOTIDE SEQUENCE</scope>
    <source>
        <strain evidence="1">D13-1</strain>
    </source>
</reference>
<evidence type="ECO:0000313" key="1">
    <source>
        <dbReference type="EMBL" id="UTW13371.1"/>
    </source>
</evidence>
<dbReference type="RefSeq" id="WP_255855552.1">
    <property type="nucleotide sequence ID" value="NZ_CP073347.1"/>
</dbReference>
<organism evidence="1 2">
    <name type="scientific">Marinobacterium rhizophilum</name>
    <dbReference type="NCBI Taxonomy" id="420402"/>
    <lineage>
        <taxon>Bacteria</taxon>
        <taxon>Pseudomonadati</taxon>
        <taxon>Pseudomonadota</taxon>
        <taxon>Gammaproteobacteria</taxon>
        <taxon>Oceanospirillales</taxon>
        <taxon>Oceanospirillaceae</taxon>
        <taxon>Marinobacterium</taxon>
    </lineage>
</organism>
<protein>
    <submittedName>
        <fullName evidence="1">Uncharacterized protein</fullName>
    </submittedName>
</protein>